<keyword evidence="4" id="KW-1185">Reference proteome</keyword>
<organism evidence="3 4">
    <name type="scientific">Magallana gigas</name>
    <name type="common">Pacific oyster</name>
    <name type="synonym">Crassostrea gigas</name>
    <dbReference type="NCBI Taxonomy" id="29159"/>
    <lineage>
        <taxon>Eukaryota</taxon>
        <taxon>Metazoa</taxon>
        <taxon>Spiralia</taxon>
        <taxon>Lophotrochozoa</taxon>
        <taxon>Mollusca</taxon>
        <taxon>Bivalvia</taxon>
        <taxon>Autobranchia</taxon>
        <taxon>Pteriomorphia</taxon>
        <taxon>Ostreida</taxon>
        <taxon>Ostreoidea</taxon>
        <taxon>Ostreidae</taxon>
        <taxon>Magallana</taxon>
    </lineage>
</organism>
<dbReference type="AlphaFoldDB" id="A0A8W8LFJ3"/>
<proteinExistence type="predicted"/>
<dbReference type="InterPro" id="IPR015915">
    <property type="entry name" value="Kelch-typ_b-propeller"/>
</dbReference>
<dbReference type="PANTHER" id="PTHR46228">
    <property type="entry name" value="KELCH DOMAIN-CONTAINING PROTEIN"/>
    <property type="match status" value="1"/>
</dbReference>
<sequence>MKPDLTPRKSSTVPERTGHVSVLVEKFMIVWGGYNDDYDPYHLAYLPPHEVWLYDTEFKVWFVSKNRDIIPVPASGCSACAQGDYMYVFGGHSGLGYLNTLYKLHLSTLQWELVTPESSSPSPSPRDKTVSWFYDKKFYTFGGYGMIDYSKDNVFLEEVRSFCQDETSDLRGWNNQLCVFDFITMKWSIAETKGQKPSARAAHSAVRFGCKVFIFGGRHMNLRLNDLHCLDLSTMTWSGSLCVSGEQPEGRSWHTASAVSTNQMFVYGGFNNNCVPLSDAWILDVASLSWTQLTHFPTNKPRLWHTACVTHNQEVLVFGGCGNNILANEEESQVDHRNDILLFQLQPYTLSRLCLECAYRHRVRLGAQWDSLPRQFSDWLNRKEDLDIQLLMSTDTGSESHSDSDVSLEEYRLTFSLLHESQSLVQLLVLRNDLFVFHCLGYTIRRLKEDVNLRALPFDLCCGGMGQ</sequence>
<dbReference type="Gene3D" id="2.120.10.80">
    <property type="entry name" value="Kelch-type beta propeller"/>
    <property type="match status" value="2"/>
</dbReference>
<reference evidence="3" key="1">
    <citation type="submission" date="2022-08" db="UniProtKB">
        <authorList>
            <consortium name="EnsemblMetazoa"/>
        </authorList>
    </citation>
    <scope>IDENTIFICATION</scope>
    <source>
        <strain evidence="3">05x7-T-G4-1.051#20</strain>
    </source>
</reference>
<keyword evidence="1" id="KW-0880">Kelch repeat</keyword>
<evidence type="ECO:0008006" key="5">
    <source>
        <dbReference type="Google" id="ProtNLM"/>
    </source>
</evidence>
<dbReference type="PANTHER" id="PTHR46228:SF2">
    <property type="entry name" value="KELCH REPEAT PROTEIN (AFU_ORTHOLOGUE AFUA_4G14350)"/>
    <property type="match status" value="1"/>
</dbReference>
<keyword evidence="2" id="KW-0677">Repeat</keyword>
<evidence type="ECO:0000313" key="4">
    <source>
        <dbReference type="Proteomes" id="UP000005408"/>
    </source>
</evidence>
<evidence type="ECO:0000313" key="3">
    <source>
        <dbReference type="EnsemblMetazoa" id="G27294.1:cds"/>
    </source>
</evidence>
<protein>
    <recommendedName>
        <fullName evidence="5">Kelch domain-containing protein 2</fullName>
    </recommendedName>
</protein>
<dbReference type="EnsemblMetazoa" id="G27294.1">
    <property type="protein sequence ID" value="G27294.1:cds"/>
    <property type="gene ID" value="G27294"/>
</dbReference>
<dbReference type="SUPFAM" id="SSF117281">
    <property type="entry name" value="Kelch motif"/>
    <property type="match status" value="2"/>
</dbReference>
<evidence type="ECO:0000256" key="1">
    <source>
        <dbReference type="ARBA" id="ARBA00022441"/>
    </source>
</evidence>
<dbReference type="Pfam" id="PF24681">
    <property type="entry name" value="Kelch_KLHDC2_KLHL20_DRC7"/>
    <property type="match status" value="2"/>
</dbReference>
<name>A0A8W8LFJ3_MAGGI</name>
<dbReference type="Proteomes" id="UP000005408">
    <property type="component" value="Unassembled WGS sequence"/>
</dbReference>
<accession>A0A8W8LFJ3</accession>
<evidence type="ECO:0000256" key="2">
    <source>
        <dbReference type="ARBA" id="ARBA00022737"/>
    </source>
</evidence>